<reference evidence="1 2" key="1">
    <citation type="journal article" date="2020" name="Microb. Ecol.">
        <title>Ecogenomics of the Marine Benthic Filamentous Cyanobacterium Adonisia.</title>
        <authorList>
            <person name="Walter J.M."/>
            <person name="Coutinho F.H."/>
            <person name="Leomil L."/>
            <person name="Hargreaves P.I."/>
            <person name="Campeao M.E."/>
            <person name="Vieira V.V."/>
            <person name="Silva B.S."/>
            <person name="Fistarol G.O."/>
            <person name="Salomon P.S."/>
            <person name="Sawabe T."/>
            <person name="Mino S."/>
            <person name="Hosokawa M."/>
            <person name="Miyashita H."/>
            <person name="Maruyama F."/>
            <person name="van Verk M.C."/>
            <person name="Dutilh B.E."/>
            <person name="Thompson C.C."/>
            <person name="Thompson F.L."/>
        </authorList>
    </citation>
    <scope>NUCLEOTIDE SEQUENCE [LARGE SCALE GENOMIC DNA]</scope>
    <source>
        <strain evidence="1 2">CCMR0081</strain>
    </source>
</reference>
<comment type="caution">
    <text evidence="1">The sequence shown here is derived from an EMBL/GenBank/DDBJ whole genome shotgun (WGS) entry which is preliminary data.</text>
</comment>
<keyword evidence="2" id="KW-1185">Reference proteome</keyword>
<dbReference type="AlphaFoldDB" id="A0A6M0RFM5"/>
<accession>A0A6M0RFM5</accession>
<dbReference type="Proteomes" id="UP000481033">
    <property type="component" value="Unassembled WGS sequence"/>
</dbReference>
<proteinExistence type="predicted"/>
<sequence>MAMKTFLMLMRITQTSRQFWVIASITDRTLNVLCMVVACTSRLAQSIQLRKKPRGRKSETLFVKNLNVLA</sequence>
<protein>
    <submittedName>
        <fullName evidence="1">Uncharacterized protein</fullName>
    </submittedName>
</protein>
<organism evidence="1 2">
    <name type="scientific">Adonisia turfae CCMR0081</name>
    <dbReference type="NCBI Taxonomy" id="2292702"/>
    <lineage>
        <taxon>Bacteria</taxon>
        <taxon>Bacillati</taxon>
        <taxon>Cyanobacteriota</taxon>
        <taxon>Adonisia</taxon>
        <taxon>Adonisia turfae</taxon>
    </lineage>
</organism>
<evidence type="ECO:0000313" key="1">
    <source>
        <dbReference type="EMBL" id="NEZ54959.1"/>
    </source>
</evidence>
<evidence type="ECO:0000313" key="2">
    <source>
        <dbReference type="Proteomes" id="UP000481033"/>
    </source>
</evidence>
<gene>
    <name evidence="1" type="ORF">DXZ20_04480</name>
</gene>
<dbReference type="EMBL" id="QXHD01000004">
    <property type="protein sequence ID" value="NEZ54959.1"/>
    <property type="molecule type" value="Genomic_DNA"/>
</dbReference>
<name>A0A6M0RFM5_9CYAN</name>